<dbReference type="EMBL" id="JBHSDJ010000006">
    <property type="protein sequence ID" value="MFC4245949.1"/>
    <property type="molecule type" value="Genomic_DNA"/>
</dbReference>
<dbReference type="RefSeq" id="WP_246975646.1">
    <property type="nucleotide sequence ID" value="NZ_CP095398.1"/>
</dbReference>
<name>A0ABD5NWB2_9EURY</name>
<dbReference type="GeneID" id="71856484"/>
<dbReference type="AlphaFoldDB" id="A0ABD5NWB2"/>
<evidence type="ECO:0000313" key="2">
    <source>
        <dbReference type="Proteomes" id="UP001595821"/>
    </source>
</evidence>
<organism evidence="1 2">
    <name type="scientific">Natribaculum luteum</name>
    <dbReference type="NCBI Taxonomy" id="1586232"/>
    <lineage>
        <taxon>Archaea</taxon>
        <taxon>Methanobacteriati</taxon>
        <taxon>Methanobacteriota</taxon>
        <taxon>Stenosarchaea group</taxon>
        <taxon>Halobacteria</taxon>
        <taxon>Halobacteriales</taxon>
        <taxon>Natrialbaceae</taxon>
        <taxon>Natribaculum</taxon>
    </lineage>
</organism>
<gene>
    <name evidence="1" type="ORF">ACFOZ7_02860</name>
</gene>
<protein>
    <recommendedName>
        <fullName evidence="3">ThuA-like domain-containing protein</fullName>
    </recommendedName>
</protein>
<dbReference type="Proteomes" id="UP001595821">
    <property type="component" value="Unassembled WGS sequence"/>
</dbReference>
<evidence type="ECO:0008006" key="3">
    <source>
        <dbReference type="Google" id="ProtNLM"/>
    </source>
</evidence>
<sequence length="208" mass="23059">MTSGANGSISMVNSEVPIHQYILTESPYADTFDSISVQSLPQTAFTDVETLVIPYKTNQEILHSERRRLAEYVETGGTILAFGDAFRQWLPGGTWHPVEFDYTWWRRGESLELEIIEPAHPLFANVSRDAYLWHYHGRFDPPADATPLLAAPEGVIMYEQSLGTGKLLATTLDPLHHLGEGAITNPIDTTSALECILDWAGSRGSTGR</sequence>
<reference evidence="1 2" key="1">
    <citation type="journal article" date="2014" name="Int. J. Syst. Evol. Microbiol.">
        <title>Complete genome sequence of Corynebacterium casei LMG S-19264T (=DSM 44701T), isolated from a smear-ripened cheese.</title>
        <authorList>
            <consortium name="US DOE Joint Genome Institute (JGI-PGF)"/>
            <person name="Walter F."/>
            <person name="Albersmeier A."/>
            <person name="Kalinowski J."/>
            <person name="Ruckert C."/>
        </authorList>
    </citation>
    <scope>NUCLEOTIDE SEQUENCE [LARGE SCALE GENOMIC DNA]</scope>
    <source>
        <strain evidence="1 2">IBRC-M 10912</strain>
    </source>
</reference>
<dbReference type="InterPro" id="IPR029062">
    <property type="entry name" value="Class_I_gatase-like"/>
</dbReference>
<accession>A0ABD5NWB2</accession>
<dbReference type="SUPFAM" id="SSF52317">
    <property type="entry name" value="Class I glutamine amidotransferase-like"/>
    <property type="match status" value="1"/>
</dbReference>
<proteinExistence type="predicted"/>
<comment type="caution">
    <text evidence="1">The sequence shown here is derived from an EMBL/GenBank/DDBJ whole genome shotgun (WGS) entry which is preliminary data.</text>
</comment>
<evidence type="ECO:0000313" key="1">
    <source>
        <dbReference type="EMBL" id="MFC4245949.1"/>
    </source>
</evidence>
<dbReference type="Gene3D" id="3.40.50.880">
    <property type="match status" value="1"/>
</dbReference>